<evidence type="ECO:0000313" key="2">
    <source>
        <dbReference type="Proteomes" id="UP000596311"/>
    </source>
</evidence>
<dbReference type="Proteomes" id="UP000596311">
    <property type="component" value="Chromosome"/>
</dbReference>
<evidence type="ECO:0008006" key="3">
    <source>
        <dbReference type="Google" id="ProtNLM"/>
    </source>
</evidence>
<keyword evidence="2" id="KW-1185">Reference proteome</keyword>
<dbReference type="InterPro" id="IPR025680">
    <property type="entry name" value="DddI"/>
</dbReference>
<protein>
    <recommendedName>
        <fullName evidence="3">Immunity protein Imm1</fullName>
    </recommendedName>
</protein>
<reference evidence="1 2" key="1">
    <citation type="submission" date="2020-03" db="EMBL/GenBank/DDBJ databases">
        <title>Genome mining and metabolic profiling illuminate the polycyclic tetramate macrolactams from Streptomyces koyangensis SCSIO 5802.</title>
        <authorList>
            <person name="Ding W."/>
        </authorList>
    </citation>
    <scope>NUCLEOTIDE SEQUENCE [LARGE SCALE GENOMIC DNA]</scope>
    <source>
        <strain evidence="1 2">SCSIO 5802</strain>
    </source>
</reference>
<sequence length="145" mass="15920">MNNARVKAFYSQQHADNPALLGTERDVDSLIDVLLNGPAWENAAELHSLERDLLPSGFPDHELLVGVNRERRVGVVSYMGEKNFVSLGSYVGAGGDVAYFIAGNPTEFPLSSEISIECVRGAVKEFLTSGGARPRCIQWQEPEVW</sequence>
<organism evidence="1 2">
    <name type="scientific">Streptomyces koyangensis</name>
    <dbReference type="NCBI Taxonomy" id="188770"/>
    <lineage>
        <taxon>Bacteria</taxon>
        <taxon>Bacillati</taxon>
        <taxon>Actinomycetota</taxon>
        <taxon>Actinomycetes</taxon>
        <taxon>Kitasatosporales</taxon>
        <taxon>Streptomycetaceae</taxon>
        <taxon>Streptomyces</taxon>
        <taxon>Streptomyces aurantiacus group</taxon>
    </lineage>
</organism>
<accession>A0ABX7EFX6</accession>
<dbReference type="EMBL" id="CP049945">
    <property type="protein sequence ID" value="QRF03507.1"/>
    <property type="molecule type" value="Genomic_DNA"/>
</dbReference>
<gene>
    <name evidence="1" type="ORF">G9U55_15855</name>
</gene>
<name>A0ABX7EFX6_9ACTN</name>
<dbReference type="Pfam" id="PF14430">
    <property type="entry name" value="Imm1"/>
    <property type="match status" value="1"/>
</dbReference>
<proteinExistence type="predicted"/>
<dbReference type="RefSeq" id="WP_203215033.1">
    <property type="nucleotide sequence ID" value="NZ_CP049945.1"/>
</dbReference>
<evidence type="ECO:0000313" key="1">
    <source>
        <dbReference type="EMBL" id="QRF03507.1"/>
    </source>
</evidence>